<organism evidence="1 2">
    <name type="scientific">Comamonas thiooxydans</name>
    <dbReference type="NCBI Taxonomy" id="363952"/>
    <lineage>
        <taxon>Bacteria</taxon>
        <taxon>Pseudomonadati</taxon>
        <taxon>Pseudomonadota</taxon>
        <taxon>Betaproteobacteria</taxon>
        <taxon>Burkholderiales</taxon>
        <taxon>Comamonadaceae</taxon>
        <taxon>Comamonas</taxon>
    </lineage>
</organism>
<proteinExistence type="predicted"/>
<dbReference type="EMBL" id="AWTP01000122">
    <property type="protein sequence ID" value="KGH08734.1"/>
    <property type="molecule type" value="Genomic_DNA"/>
</dbReference>
<gene>
    <name evidence="1" type="ORF">P608_17625</name>
</gene>
<sequence>MQTRDFDELGGRIEGVAQALLLLTADLEMRGLIDGPRLAQAWRSARSPNALALLETARHTLAELAQALDDARSYRQSQPHS</sequence>
<accession>A0A0E3BY48</accession>
<dbReference type="Proteomes" id="UP000029549">
    <property type="component" value="Unassembled WGS sequence"/>
</dbReference>
<reference evidence="1 2" key="1">
    <citation type="submission" date="2013-09" db="EMBL/GenBank/DDBJ databases">
        <title>High correlation between genotypes and phenotypes of environmental bacteria Comamonas testosteroni strains.</title>
        <authorList>
            <person name="Liu L."/>
            <person name="Zhu W."/>
            <person name="Xia X."/>
            <person name="Xu B."/>
            <person name="Luo M."/>
            <person name="Wang G."/>
        </authorList>
    </citation>
    <scope>NUCLEOTIDE SEQUENCE [LARGE SCALE GENOMIC DNA]</scope>
    <source>
        <strain evidence="1 2">DF2</strain>
    </source>
</reference>
<evidence type="ECO:0000313" key="2">
    <source>
        <dbReference type="Proteomes" id="UP000029549"/>
    </source>
</evidence>
<keyword evidence="2" id="KW-1185">Reference proteome</keyword>
<name>A0A0E3BY48_9BURK</name>
<comment type="caution">
    <text evidence="1">The sequence shown here is derived from an EMBL/GenBank/DDBJ whole genome shotgun (WGS) entry which is preliminary data.</text>
</comment>
<evidence type="ECO:0000313" key="1">
    <source>
        <dbReference type="EMBL" id="KGH08734.1"/>
    </source>
</evidence>
<dbReference type="AlphaFoldDB" id="A0A0E3BY48"/>
<dbReference type="RefSeq" id="WP_034394784.1">
    <property type="nucleotide sequence ID" value="NZ_AWTM01000098.1"/>
</dbReference>
<protein>
    <submittedName>
        <fullName evidence="1">Uncharacterized protein</fullName>
    </submittedName>
</protein>